<feature type="transmembrane region" description="Helical" evidence="5">
    <location>
        <begin position="136"/>
        <end position="156"/>
    </location>
</feature>
<feature type="transmembrane region" description="Helical" evidence="5">
    <location>
        <begin position="97"/>
        <end position="116"/>
    </location>
</feature>
<dbReference type="EMBL" id="HBEY01038728">
    <property type="protein sequence ID" value="CAD8615049.1"/>
    <property type="molecule type" value="Transcribed_RNA"/>
</dbReference>
<protein>
    <recommendedName>
        <fullName evidence="6">P-type ATPase C-terminal domain-containing protein</fullName>
    </recommendedName>
</protein>
<feature type="transmembrane region" description="Helical" evidence="5">
    <location>
        <begin position="12"/>
        <end position="36"/>
    </location>
</feature>
<dbReference type="PANTHER" id="PTHR24092">
    <property type="entry name" value="PROBABLE PHOSPHOLIPID-TRANSPORTING ATPASE"/>
    <property type="match status" value="1"/>
</dbReference>
<keyword evidence="5" id="KW-1133">Transmembrane helix</keyword>
<keyword evidence="3" id="KW-0460">Magnesium</keyword>
<feature type="region of interest" description="Disordered" evidence="4">
    <location>
        <begin position="291"/>
        <end position="333"/>
    </location>
</feature>
<feature type="domain" description="P-type ATPase C-terminal" evidence="6">
    <location>
        <begin position="1"/>
        <end position="233"/>
    </location>
</feature>
<dbReference type="AlphaFoldDB" id="A0A7S0LK09"/>
<dbReference type="GO" id="GO:0140326">
    <property type="term" value="F:ATPase-coupled intramembrane lipid transporter activity"/>
    <property type="evidence" value="ECO:0007669"/>
    <property type="project" value="TreeGrafter"/>
</dbReference>
<dbReference type="InterPro" id="IPR032630">
    <property type="entry name" value="P_typ_ATPase_c"/>
</dbReference>
<dbReference type="GO" id="GO:0046872">
    <property type="term" value="F:metal ion binding"/>
    <property type="evidence" value="ECO:0007669"/>
    <property type="project" value="UniProtKB-KW"/>
</dbReference>
<dbReference type="GO" id="GO:0005886">
    <property type="term" value="C:plasma membrane"/>
    <property type="evidence" value="ECO:0007669"/>
    <property type="project" value="TreeGrafter"/>
</dbReference>
<evidence type="ECO:0000256" key="5">
    <source>
        <dbReference type="SAM" id="Phobius"/>
    </source>
</evidence>
<keyword evidence="5" id="KW-0472">Membrane</keyword>
<evidence type="ECO:0000256" key="3">
    <source>
        <dbReference type="ARBA" id="ARBA00022842"/>
    </source>
</evidence>
<keyword evidence="2" id="KW-0479">Metal-binding</keyword>
<evidence type="ECO:0000259" key="6">
    <source>
        <dbReference type="Pfam" id="PF16212"/>
    </source>
</evidence>
<comment type="subcellular location">
    <subcellularLocation>
        <location evidence="1">Membrane</location>
        <topology evidence="1">Multi-pass membrane protein</topology>
    </subcellularLocation>
</comment>
<feature type="transmembrane region" description="Helical" evidence="5">
    <location>
        <begin position="48"/>
        <end position="67"/>
    </location>
</feature>
<accession>A0A7S0LK09</accession>
<dbReference type="Pfam" id="PF16212">
    <property type="entry name" value="PhoLip_ATPase_C"/>
    <property type="match status" value="1"/>
</dbReference>
<name>A0A7S0LK09_9EUKA</name>
<evidence type="ECO:0000256" key="1">
    <source>
        <dbReference type="ARBA" id="ARBA00004141"/>
    </source>
</evidence>
<reference evidence="7" key="1">
    <citation type="submission" date="2021-01" db="EMBL/GenBank/DDBJ databases">
        <authorList>
            <person name="Corre E."/>
            <person name="Pelletier E."/>
            <person name="Niang G."/>
            <person name="Scheremetjew M."/>
            <person name="Finn R."/>
            <person name="Kale V."/>
            <person name="Holt S."/>
            <person name="Cochrane G."/>
            <person name="Meng A."/>
            <person name="Brown T."/>
            <person name="Cohen L."/>
        </authorList>
    </citation>
    <scope>NUCLEOTIDE SEQUENCE</scope>
    <source>
        <strain evidence="7">PLY182g</strain>
    </source>
</reference>
<dbReference type="GO" id="GO:0045332">
    <property type="term" value="P:phospholipid translocation"/>
    <property type="evidence" value="ECO:0007669"/>
    <property type="project" value="TreeGrafter"/>
</dbReference>
<evidence type="ECO:0000256" key="4">
    <source>
        <dbReference type="SAM" id="MobiDB-lite"/>
    </source>
</evidence>
<keyword evidence="5" id="KW-0812">Transmembrane</keyword>
<organism evidence="7">
    <name type="scientific">Coccolithus braarudii</name>
    <dbReference type="NCBI Taxonomy" id="221442"/>
    <lineage>
        <taxon>Eukaryota</taxon>
        <taxon>Haptista</taxon>
        <taxon>Haptophyta</taxon>
        <taxon>Prymnesiophyceae</taxon>
        <taxon>Coccolithales</taxon>
        <taxon>Coccolithaceae</taxon>
        <taxon>Coccolithus</taxon>
    </lineage>
</organism>
<feature type="transmembrane region" description="Helical" evidence="5">
    <location>
        <begin position="215"/>
        <end position="234"/>
    </location>
</feature>
<evidence type="ECO:0000256" key="2">
    <source>
        <dbReference type="ARBA" id="ARBA00022723"/>
    </source>
</evidence>
<sequence>MLVHGRQNHLRYATFFYFAFYQTTAYVSSLVFYSMFTLSSVQPLYNDWMLVFLTVFYTSLPLIVVGFSDQDVPKALSAVSPTRYTSGIKRAHLTSAAFNRIIVEGFYVGLVLAYMPGACLGWGNGMSLWTSKGDPAWSDLSFTAYNALVVILNLRLALEVHSWTVLEAAAWLLMLAALVLTNLMFSYWIPVPFPSMTQSQWADFSDSIAITHAQLAWWLCFVMVILLGILPGLIPSPPAGLAAWLPRCLVPRDLLNAPEKISQRSREQVDSAWLSLPSLPKAASSGVANFFRKSRPQPEPDHSYEPSARPMEISARFSQGSSRPTLGKMGQSGFVFSQDDRSAANVLIARSDRVSPKLA</sequence>
<gene>
    <name evidence="7" type="ORF">CPEL01642_LOCUS18430</name>
</gene>
<evidence type="ECO:0000313" key="7">
    <source>
        <dbReference type="EMBL" id="CAD8615049.1"/>
    </source>
</evidence>
<feature type="transmembrane region" description="Helical" evidence="5">
    <location>
        <begin position="168"/>
        <end position="189"/>
    </location>
</feature>
<proteinExistence type="predicted"/>